<organism evidence="2 3">
    <name type="scientific">Planoprotostelium fungivorum</name>
    <dbReference type="NCBI Taxonomy" id="1890364"/>
    <lineage>
        <taxon>Eukaryota</taxon>
        <taxon>Amoebozoa</taxon>
        <taxon>Evosea</taxon>
        <taxon>Variosea</taxon>
        <taxon>Cavosteliida</taxon>
        <taxon>Cavosteliaceae</taxon>
        <taxon>Planoprotostelium</taxon>
    </lineage>
</organism>
<accession>A0A2P6N934</accession>
<dbReference type="AlphaFoldDB" id="A0A2P6N934"/>
<feature type="compositionally biased region" description="Basic and acidic residues" evidence="1">
    <location>
        <begin position="23"/>
        <end position="32"/>
    </location>
</feature>
<reference evidence="2 3" key="1">
    <citation type="journal article" date="2018" name="Genome Biol. Evol.">
        <title>Multiple Roots of Fruiting Body Formation in Amoebozoa.</title>
        <authorList>
            <person name="Hillmann F."/>
            <person name="Forbes G."/>
            <person name="Novohradska S."/>
            <person name="Ferling I."/>
            <person name="Riege K."/>
            <person name="Groth M."/>
            <person name="Westermann M."/>
            <person name="Marz M."/>
            <person name="Spaller T."/>
            <person name="Winckler T."/>
            <person name="Schaap P."/>
            <person name="Glockner G."/>
        </authorList>
    </citation>
    <scope>NUCLEOTIDE SEQUENCE [LARGE SCALE GENOMIC DNA]</scope>
    <source>
        <strain evidence="2 3">Jena</strain>
    </source>
</reference>
<comment type="caution">
    <text evidence="2">The sequence shown here is derived from an EMBL/GenBank/DDBJ whole genome shotgun (WGS) entry which is preliminary data.</text>
</comment>
<proteinExistence type="predicted"/>
<feature type="region of interest" description="Disordered" evidence="1">
    <location>
        <begin position="1"/>
        <end position="35"/>
    </location>
</feature>
<dbReference type="EMBL" id="MDYQ01000149">
    <property type="protein sequence ID" value="PRP80452.1"/>
    <property type="molecule type" value="Genomic_DNA"/>
</dbReference>
<gene>
    <name evidence="2" type="ORF">PROFUN_11907</name>
</gene>
<protein>
    <submittedName>
        <fullName evidence="2">Uncharacterized protein</fullName>
    </submittedName>
</protein>
<keyword evidence="3" id="KW-1185">Reference proteome</keyword>
<evidence type="ECO:0000313" key="2">
    <source>
        <dbReference type="EMBL" id="PRP80452.1"/>
    </source>
</evidence>
<dbReference type="Proteomes" id="UP000241769">
    <property type="component" value="Unassembled WGS sequence"/>
</dbReference>
<dbReference type="InParanoid" id="A0A2P6N934"/>
<evidence type="ECO:0000313" key="3">
    <source>
        <dbReference type="Proteomes" id="UP000241769"/>
    </source>
</evidence>
<name>A0A2P6N934_9EUKA</name>
<evidence type="ECO:0000256" key="1">
    <source>
        <dbReference type="SAM" id="MobiDB-lite"/>
    </source>
</evidence>
<sequence length="154" mass="17650">MQIAQKRMDGMQAAISESKCPVHQKETSDKHSPMNKKQLAALCKDRNIKVGNLDIFLRDTKKVKGGDLPSVNAPDDEICKMVDTFNAKLGSLKFQHQCWNWDSAIFCYVIKMLAVQAWTLWLKATFNGNINPLERTIEHFIIQLRTKLLEESEQ</sequence>